<dbReference type="EMBL" id="PSQE01000002">
    <property type="protein sequence ID" value="RHN75219.1"/>
    <property type="molecule type" value="Genomic_DNA"/>
</dbReference>
<protein>
    <submittedName>
        <fullName evidence="3 4">Calcium-binding EF-hand</fullName>
    </submittedName>
    <submittedName>
        <fullName evidence="5">Putative EF-hand domain pair protein</fullName>
    </submittedName>
</protein>
<dbReference type="KEGG" id="mtr:11411899"/>
<dbReference type="EnsemblPlants" id="AES66771">
    <property type="protein sequence ID" value="AES66771"/>
    <property type="gene ID" value="MTR_2g081440"/>
</dbReference>
<reference evidence="4 7" key="4">
    <citation type="journal article" date="2014" name="BMC Genomics">
        <title>An improved genome release (version Mt4.0) for the model legume Medicago truncatula.</title>
        <authorList>
            <person name="Tang H."/>
            <person name="Krishnakumar V."/>
            <person name="Bidwell S."/>
            <person name="Rosen B."/>
            <person name="Chan A."/>
            <person name="Zhou S."/>
            <person name="Gentzbittel L."/>
            <person name="Childs K.L."/>
            <person name="Yandell M."/>
            <person name="Gundlach H."/>
            <person name="Mayer K.F."/>
            <person name="Schwartz D.C."/>
            <person name="Town C.D."/>
        </authorList>
    </citation>
    <scope>GENOME REANNOTATION</scope>
    <source>
        <strain evidence="6 7">cv. Jemalong A17</strain>
    </source>
</reference>
<dbReference type="EMBL" id="AC148815">
    <property type="protein sequence ID" value="ABD32224.1"/>
    <property type="molecule type" value="Genomic_DNA"/>
</dbReference>
<evidence type="ECO:0000313" key="4">
    <source>
        <dbReference type="EMBL" id="AES66771.1"/>
    </source>
</evidence>
<dbReference type="PaxDb" id="3880-AES66771"/>
<dbReference type="PANTHER" id="PTHR47319">
    <property type="entry name" value="CALCIUM-BINDING PROTEIN KIC"/>
    <property type="match status" value="1"/>
</dbReference>
<dbReference type="PROSITE" id="PS50222">
    <property type="entry name" value="EF_HAND_2"/>
    <property type="match status" value="1"/>
</dbReference>
<dbReference type="HOGENOM" id="CLU_137017_1_0_1"/>
<proteinExistence type="predicted"/>
<reference evidence="5" key="7">
    <citation type="journal article" date="2018" name="Nat. Plants">
        <title>Whole-genome landscape of Medicago truncatula symbiotic genes.</title>
        <authorList>
            <person name="Pecrix Y."/>
            <person name="Gamas P."/>
            <person name="Carrere S."/>
        </authorList>
    </citation>
    <scope>NUCLEOTIDE SEQUENCE</scope>
    <source>
        <tissue evidence="5">Leaves</tissue>
    </source>
</reference>
<reference evidence="3" key="1">
    <citation type="submission" date="2004-07" db="EMBL/GenBank/DDBJ databases">
        <authorList>
            <person name="Town C.D."/>
        </authorList>
    </citation>
    <scope>NUCLEOTIDE SEQUENCE</scope>
</reference>
<evidence type="ECO:0000313" key="7">
    <source>
        <dbReference type="Proteomes" id="UP000002051"/>
    </source>
</evidence>
<dbReference type="InterPro" id="IPR018247">
    <property type="entry name" value="EF_Hand_1_Ca_BS"/>
</dbReference>
<dbReference type="OrthoDB" id="343296at2759"/>
<evidence type="ECO:0000313" key="3">
    <source>
        <dbReference type="EMBL" id="ABD32224.1"/>
    </source>
</evidence>
<dbReference type="AlphaFoldDB" id="Q2HVR3"/>
<sequence length="114" mass="12878">MELDFDLDFEDYFPSMVASLGAEAFIGELCYGFHLLMDVNKGLITFESLKMNCFMLGMEVKDDELVYMLMEGDLDGDGALNPMEFCILMFRLSPCLMEGPKMCTNPQGVNPMLM</sequence>
<dbReference type="InterPro" id="IPR044205">
    <property type="entry name" value="KIC/PBP1/KRP1"/>
</dbReference>
<dbReference type="InterPro" id="IPR002048">
    <property type="entry name" value="EF_hand_dom"/>
</dbReference>
<dbReference type="SUPFAM" id="SSF47473">
    <property type="entry name" value="EF-hand"/>
    <property type="match status" value="1"/>
</dbReference>
<dbReference type="Pfam" id="PF13833">
    <property type="entry name" value="EF-hand_8"/>
    <property type="match status" value="1"/>
</dbReference>
<evidence type="ECO:0000313" key="8">
    <source>
        <dbReference type="Proteomes" id="UP000265566"/>
    </source>
</evidence>
<keyword evidence="7" id="KW-1185">Reference proteome</keyword>
<evidence type="ECO:0000259" key="2">
    <source>
        <dbReference type="PROSITE" id="PS50222"/>
    </source>
</evidence>
<dbReference type="GO" id="GO:0005509">
    <property type="term" value="F:calcium ion binding"/>
    <property type="evidence" value="ECO:0007669"/>
    <property type="project" value="InterPro"/>
</dbReference>
<name>Q2HVR3_MEDTR</name>
<dbReference type="OMA" id="MEFCSLM"/>
<keyword evidence="1" id="KW-0106">Calcium</keyword>
<dbReference type="Gramene" id="rna11392">
    <property type="protein sequence ID" value="RHN75219.1"/>
    <property type="gene ID" value="gene11392"/>
</dbReference>
<reference evidence="6" key="5">
    <citation type="submission" date="2015-04" db="UniProtKB">
        <authorList>
            <consortium name="EnsemblPlants"/>
        </authorList>
    </citation>
    <scope>IDENTIFICATION</scope>
    <source>
        <strain evidence="6">cv. Jemalong A17</strain>
    </source>
</reference>
<evidence type="ECO:0000313" key="5">
    <source>
        <dbReference type="EMBL" id="RHN75219.1"/>
    </source>
</evidence>
<evidence type="ECO:0000256" key="1">
    <source>
        <dbReference type="ARBA" id="ARBA00022837"/>
    </source>
</evidence>
<evidence type="ECO:0000313" key="6">
    <source>
        <dbReference type="EnsemblPlants" id="AES66771"/>
    </source>
</evidence>
<dbReference type="Proteomes" id="UP000265566">
    <property type="component" value="Chromosome 2"/>
</dbReference>
<feature type="domain" description="EF-hand" evidence="2">
    <location>
        <begin position="60"/>
        <end position="95"/>
    </location>
</feature>
<gene>
    <name evidence="6" type="primary">11411899</name>
    <name evidence="4" type="ordered locus">MTR_2g081440</name>
    <name evidence="3" type="ORF">MtrDRAFT_AC148815g1v2</name>
    <name evidence="5" type="ORF">MtrunA17_Chr2g0318801</name>
</gene>
<dbReference type="PANTHER" id="PTHR47319:SF2">
    <property type="entry name" value="CALCIUM-BINDING PROTEIN PBP1-LIKE"/>
    <property type="match status" value="1"/>
</dbReference>
<dbReference type="EMBL" id="CM001218">
    <property type="protein sequence ID" value="AES66771.1"/>
    <property type="molecule type" value="Genomic_DNA"/>
</dbReference>
<dbReference type="PROSITE" id="PS00018">
    <property type="entry name" value="EF_HAND_1"/>
    <property type="match status" value="1"/>
</dbReference>
<accession>Q2HVR3</accession>
<dbReference type="eggNOG" id="KOG0028">
    <property type="taxonomic scope" value="Eukaryota"/>
</dbReference>
<dbReference type="Gene3D" id="1.10.238.10">
    <property type="entry name" value="EF-hand"/>
    <property type="match status" value="1"/>
</dbReference>
<dbReference type="Proteomes" id="UP000002051">
    <property type="component" value="Chromosome 2"/>
</dbReference>
<dbReference type="STRING" id="3880.Q2HVR3"/>
<organism evidence="3">
    <name type="scientific">Medicago truncatula</name>
    <name type="common">Barrel medic</name>
    <name type="synonym">Medicago tribuloides</name>
    <dbReference type="NCBI Taxonomy" id="3880"/>
    <lineage>
        <taxon>Eukaryota</taxon>
        <taxon>Viridiplantae</taxon>
        <taxon>Streptophyta</taxon>
        <taxon>Embryophyta</taxon>
        <taxon>Tracheophyta</taxon>
        <taxon>Spermatophyta</taxon>
        <taxon>Magnoliopsida</taxon>
        <taxon>eudicotyledons</taxon>
        <taxon>Gunneridae</taxon>
        <taxon>Pentapetalae</taxon>
        <taxon>rosids</taxon>
        <taxon>fabids</taxon>
        <taxon>Fabales</taxon>
        <taxon>Fabaceae</taxon>
        <taxon>Papilionoideae</taxon>
        <taxon>50 kb inversion clade</taxon>
        <taxon>NPAAA clade</taxon>
        <taxon>Hologalegina</taxon>
        <taxon>IRL clade</taxon>
        <taxon>Trifolieae</taxon>
        <taxon>Medicago</taxon>
    </lineage>
</organism>
<reference evidence="4 7" key="3">
    <citation type="journal article" date="2011" name="Nature">
        <title>The Medicago genome provides insight into the evolution of rhizobial symbioses.</title>
        <authorList>
            <person name="Young N.D."/>
            <person name="Debelle F."/>
            <person name="Oldroyd G.E."/>
            <person name="Geurts R."/>
            <person name="Cannon S.B."/>
            <person name="Udvardi M.K."/>
            <person name="Benedito V.A."/>
            <person name="Mayer K.F."/>
            <person name="Gouzy J."/>
            <person name="Schoof H."/>
            <person name="Van de Peer Y."/>
            <person name="Proost S."/>
            <person name="Cook D.R."/>
            <person name="Meyers B.C."/>
            <person name="Spannagl M."/>
            <person name="Cheung F."/>
            <person name="De Mita S."/>
            <person name="Krishnakumar V."/>
            <person name="Gundlach H."/>
            <person name="Zhou S."/>
            <person name="Mudge J."/>
            <person name="Bharti A.K."/>
            <person name="Murray J.D."/>
            <person name="Naoumkina M.A."/>
            <person name="Rosen B."/>
            <person name="Silverstein K.A."/>
            <person name="Tang H."/>
            <person name="Rombauts S."/>
            <person name="Zhao P.X."/>
            <person name="Zhou P."/>
            <person name="Barbe V."/>
            <person name="Bardou P."/>
            <person name="Bechner M."/>
            <person name="Bellec A."/>
            <person name="Berger A."/>
            <person name="Berges H."/>
            <person name="Bidwell S."/>
            <person name="Bisseling T."/>
            <person name="Choisne N."/>
            <person name="Couloux A."/>
            <person name="Denny R."/>
            <person name="Deshpande S."/>
            <person name="Dai X."/>
            <person name="Doyle J.J."/>
            <person name="Dudez A.M."/>
            <person name="Farmer A.D."/>
            <person name="Fouteau S."/>
            <person name="Franken C."/>
            <person name="Gibelin C."/>
            <person name="Gish J."/>
            <person name="Goldstein S."/>
            <person name="Gonzalez A.J."/>
            <person name="Green P.J."/>
            <person name="Hallab A."/>
            <person name="Hartog M."/>
            <person name="Hua A."/>
            <person name="Humphray S.J."/>
            <person name="Jeong D.H."/>
            <person name="Jing Y."/>
            <person name="Jocker A."/>
            <person name="Kenton S.M."/>
            <person name="Kim D.J."/>
            <person name="Klee K."/>
            <person name="Lai H."/>
            <person name="Lang C."/>
            <person name="Lin S."/>
            <person name="Macmil S.L."/>
            <person name="Magdelenat G."/>
            <person name="Matthews L."/>
            <person name="McCorrison J."/>
            <person name="Monaghan E.L."/>
            <person name="Mun J.H."/>
            <person name="Najar F.Z."/>
            <person name="Nicholson C."/>
            <person name="Noirot C."/>
            <person name="O'Bleness M."/>
            <person name="Paule C.R."/>
            <person name="Poulain J."/>
            <person name="Prion F."/>
            <person name="Qin B."/>
            <person name="Qu C."/>
            <person name="Retzel E.F."/>
            <person name="Riddle C."/>
            <person name="Sallet E."/>
            <person name="Samain S."/>
            <person name="Samson N."/>
            <person name="Sanders I."/>
            <person name="Saurat O."/>
            <person name="Scarpelli C."/>
            <person name="Schiex T."/>
            <person name="Segurens B."/>
            <person name="Severin A.J."/>
            <person name="Sherrier D.J."/>
            <person name="Shi R."/>
            <person name="Sims S."/>
            <person name="Singer S.R."/>
            <person name="Sinharoy S."/>
            <person name="Sterck L."/>
            <person name="Viollet A."/>
            <person name="Wang B.B."/>
            <person name="Wang K."/>
            <person name="Wang M."/>
            <person name="Wang X."/>
            <person name="Warfsmann J."/>
            <person name="Weissenbach J."/>
            <person name="White D.D."/>
            <person name="White J.D."/>
            <person name="Wiley G.B."/>
            <person name="Wincker P."/>
            <person name="Xing Y."/>
            <person name="Yang L."/>
            <person name="Yao Z."/>
            <person name="Ying F."/>
            <person name="Zhai J."/>
            <person name="Zhou L."/>
            <person name="Zuber A."/>
            <person name="Denarie J."/>
            <person name="Dixon R.A."/>
            <person name="May G.D."/>
            <person name="Schwartz D.C."/>
            <person name="Rogers J."/>
            <person name="Quetier F."/>
            <person name="Town C.D."/>
            <person name="Roe B.A."/>
        </authorList>
    </citation>
    <scope>NUCLEOTIDE SEQUENCE [LARGE SCALE GENOMIC DNA]</scope>
    <source>
        <strain evidence="4">A17</strain>
        <strain evidence="6 7">cv. Jemalong A17</strain>
    </source>
</reference>
<reference evidence="3" key="2">
    <citation type="submission" date="2007-03" db="EMBL/GenBank/DDBJ databases">
        <authorList>
            <consortium name="The International Medicago Genome Annotation Group"/>
        </authorList>
    </citation>
    <scope>NUCLEOTIDE SEQUENCE</scope>
</reference>
<dbReference type="InterPro" id="IPR011992">
    <property type="entry name" value="EF-hand-dom_pair"/>
</dbReference>
<reference evidence="8" key="6">
    <citation type="journal article" date="2018" name="Nat. Plants">
        <title>Whole-genome landscape of Medicago truncatula symbiotic genes.</title>
        <authorList>
            <person name="Pecrix Y."/>
            <person name="Staton S.E."/>
            <person name="Sallet E."/>
            <person name="Lelandais-Briere C."/>
            <person name="Moreau S."/>
            <person name="Carrere S."/>
            <person name="Blein T."/>
            <person name="Jardinaud M.F."/>
            <person name="Latrasse D."/>
            <person name="Zouine M."/>
            <person name="Zahm M."/>
            <person name="Kreplak J."/>
            <person name="Mayjonade B."/>
            <person name="Satge C."/>
            <person name="Perez M."/>
            <person name="Cauet S."/>
            <person name="Marande W."/>
            <person name="Chantry-Darmon C."/>
            <person name="Lopez-Roques C."/>
            <person name="Bouchez O."/>
            <person name="Berard A."/>
            <person name="Debelle F."/>
            <person name="Munos S."/>
            <person name="Bendahmane A."/>
            <person name="Berges H."/>
            <person name="Niebel A."/>
            <person name="Buitink J."/>
            <person name="Frugier F."/>
            <person name="Benhamed M."/>
            <person name="Crespi M."/>
            <person name="Gouzy J."/>
            <person name="Gamas P."/>
        </authorList>
    </citation>
    <scope>NUCLEOTIDE SEQUENCE [LARGE SCALE GENOMIC DNA]</scope>
    <source>
        <strain evidence="8">cv. Jemalong A17</strain>
    </source>
</reference>